<organism evidence="2 3">
    <name type="scientific">Portunus trituberculatus</name>
    <name type="common">Swimming crab</name>
    <name type="synonym">Neptunus trituberculatus</name>
    <dbReference type="NCBI Taxonomy" id="210409"/>
    <lineage>
        <taxon>Eukaryota</taxon>
        <taxon>Metazoa</taxon>
        <taxon>Ecdysozoa</taxon>
        <taxon>Arthropoda</taxon>
        <taxon>Crustacea</taxon>
        <taxon>Multicrustacea</taxon>
        <taxon>Malacostraca</taxon>
        <taxon>Eumalacostraca</taxon>
        <taxon>Eucarida</taxon>
        <taxon>Decapoda</taxon>
        <taxon>Pleocyemata</taxon>
        <taxon>Brachyura</taxon>
        <taxon>Eubrachyura</taxon>
        <taxon>Portunoidea</taxon>
        <taxon>Portunidae</taxon>
        <taxon>Portuninae</taxon>
        <taxon>Portunus</taxon>
    </lineage>
</organism>
<protein>
    <submittedName>
        <fullName evidence="2">Uncharacterized protein</fullName>
    </submittedName>
</protein>
<evidence type="ECO:0000256" key="1">
    <source>
        <dbReference type="SAM" id="MobiDB-lite"/>
    </source>
</evidence>
<evidence type="ECO:0000313" key="2">
    <source>
        <dbReference type="EMBL" id="MPC30124.1"/>
    </source>
</evidence>
<accession>A0A5B7EBF1</accession>
<gene>
    <name evidence="2" type="ORF">E2C01_023383</name>
</gene>
<comment type="caution">
    <text evidence="2">The sequence shown here is derived from an EMBL/GenBank/DDBJ whole genome shotgun (WGS) entry which is preliminary data.</text>
</comment>
<dbReference type="EMBL" id="VSRR010002197">
    <property type="protein sequence ID" value="MPC30124.1"/>
    <property type="molecule type" value="Genomic_DNA"/>
</dbReference>
<proteinExistence type="predicted"/>
<keyword evidence="3" id="KW-1185">Reference proteome</keyword>
<sequence>MHRDVALFSQALLKANMFYSGERQMYLKLHQHLRRLQMSQRKGKNESRGCLILRWLVAVRRRRRRRGPMGETAVLRQSSNGAPRLTSAV</sequence>
<reference evidence="2 3" key="1">
    <citation type="submission" date="2019-05" db="EMBL/GenBank/DDBJ databases">
        <title>Another draft genome of Portunus trituberculatus and its Hox gene families provides insights of decapod evolution.</title>
        <authorList>
            <person name="Jeong J.-H."/>
            <person name="Song I."/>
            <person name="Kim S."/>
            <person name="Choi T."/>
            <person name="Kim D."/>
            <person name="Ryu S."/>
            <person name="Kim W."/>
        </authorList>
    </citation>
    <scope>NUCLEOTIDE SEQUENCE [LARGE SCALE GENOMIC DNA]</scope>
    <source>
        <tissue evidence="2">Muscle</tissue>
    </source>
</reference>
<dbReference type="Proteomes" id="UP000324222">
    <property type="component" value="Unassembled WGS sequence"/>
</dbReference>
<feature type="region of interest" description="Disordered" evidence="1">
    <location>
        <begin position="66"/>
        <end position="89"/>
    </location>
</feature>
<evidence type="ECO:0000313" key="3">
    <source>
        <dbReference type="Proteomes" id="UP000324222"/>
    </source>
</evidence>
<name>A0A5B7EBF1_PORTR</name>
<dbReference type="AlphaFoldDB" id="A0A5B7EBF1"/>